<dbReference type="EMBL" id="FTOQ01000003">
    <property type="protein sequence ID" value="SIS77966.1"/>
    <property type="molecule type" value="Genomic_DNA"/>
</dbReference>
<evidence type="ECO:0000256" key="7">
    <source>
        <dbReference type="ARBA" id="ARBA00023136"/>
    </source>
</evidence>
<keyword evidence="3" id="KW-1003">Cell membrane</keyword>
<dbReference type="GO" id="GO:0022857">
    <property type="term" value="F:transmembrane transporter activity"/>
    <property type="evidence" value="ECO:0007669"/>
    <property type="project" value="UniProtKB-UniRule"/>
</dbReference>
<keyword evidence="5 9" id="KW-0812">Transmembrane</keyword>
<dbReference type="InterPro" id="IPR055348">
    <property type="entry name" value="DctQ"/>
</dbReference>
<evidence type="ECO:0000259" key="11">
    <source>
        <dbReference type="Pfam" id="PF04290"/>
    </source>
</evidence>
<feature type="transmembrane region" description="Helical" evidence="9">
    <location>
        <begin position="165"/>
        <end position="182"/>
    </location>
</feature>
<evidence type="ECO:0000256" key="4">
    <source>
        <dbReference type="ARBA" id="ARBA00022519"/>
    </source>
</evidence>
<name>A0A1N7LVW6_9RHOB</name>
<dbReference type="Proteomes" id="UP000186684">
    <property type="component" value="Unassembled WGS sequence"/>
</dbReference>
<feature type="transmembrane region" description="Helical" evidence="9">
    <location>
        <begin position="74"/>
        <end position="94"/>
    </location>
</feature>
<comment type="similarity">
    <text evidence="8 9">Belongs to the TRAP transporter small permease family.</text>
</comment>
<comment type="function">
    <text evidence="9">Part of the tripartite ATP-independent periplasmic (TRAP) transport system.</text>
</comment>
<feature type="transmembrane region" description="Helical" evidence="9">
    <location>
        <begin position="115"/>
        <end position="136"/>
    </location>
</feature>
<reference evidence="13" key="1">
    <citation type="submission" date="2017-01" db="EMBL/GenBank/DDBJ databases">
        <authorList>
            <person name="Varghese N."/>
            <person name="Submissions S."/>
        </authorList>
    </citation>
    <scope>NUCLEOTIDE SEQUENCE [LARGE SCALE GENOMIC DNA]</scope>
    <source>
        <strain evidence="13">DSM 29430</strain>
    </source>
</reference>
<proteinExistence type="inferred from homology"/>
<keyword evidence="6 9" id="KW-1133">Transmembrane helix</keyword>
<dbReference type="GO" id="GO:0005886">
    <property type="term" value="C:plasma membrane"/>
    <property type="evidence" value="ECO:0007669"/>
    <property type="project" value="UniProtKB-SubCell"/>
</dbReference>
<evidence type="ECO:0000313" key="12">
    <source>
        <dbReference type="EMBL" id="SIS77966.1"/>
    </source>
</evidence>
<evidence type="ECO:0000256" key="3">
    <source>
        <dbReference type="ARBA" id="ARBA00022475"/>
    </source>
</evidence>
<keyword evidence="4 9" id="KW-0997">Cell inner membrane</keyword>
<evidence type="ECO:0000256" key="2">
    <source>
        <dbReference type="ARBA" id="ARBA00022448"/>
    </source>
</evidence>
<keyword evidence="7 9" id="KW-0472">Membrane</keyword>
<feature type="transmembrane region" description="Helical" evidence="9">
    <location>
        <begin position="40"/>
        <end position="62"/>
    </location>
</feature>
<keyword evidence="13" id="KW-1185">Reference proteome</keyword>
<gene>
    <name evidence="12" type="ORF">SAMN05421759_103203</name>
</gene>
<protein>
    <recommendedName>
        <fullName evidence="9">TRAP transporter small permease protein</fullName>
    </recommendedName>
</protein>
<dbReference type="InterPro" id="IPR007387">
    <property type="entry name" value="TRAP_DctQ"/>
</dbReference>
<comment type="subcellular location">
    <subcellularLocation>
        <location evidence="1 9">Cell inner membrane</location>
        <topology evidence="1 9">Multi-pass membrane protein</topology>
    </subcellularLocation>
</comment>
<dbReference type="AlphaFoldDB" id="A0A1N7LVW6"/>
<evidence type="ECO:0000256" key="6">
    <source>
        <dbReference type="ARBA" id="ARBA00022989"/>
    </source>
</evidence>
<evidence type="ECO:0000313" key="13">
    <source>
        <dbReference type="Proteomes" id="UP000186684"/>
    </source>
</evidence>
<dbReference type="GO" id="GO:0015740">
    <property type="term" value="P:C4-dicarboxylate transport"/>
    <property type="evidence" value="ECO:0007669"/>
    <property type="project" value="TreeGrafter"/>
</dbReference>
<evidence type="ECO:0000256" key="1">
    <source>
        <dbReference type="ARBA" id="ARBA00004429"/>
    </source>
</evidence>
<evidence type="ECO:0000256" key="5">
    <source>
        <dbReference type="ARBA" id="ARBA00022692"/>
    </source>
</evidence>
<keyword evidence="2 9" id="KW-0813">Transport</keyword>
<dbReference type="Pfam" id="PF04290">
    <property type="entry name" value="DctQ"/>
    <property type="match status" value="1"/>
</dbReference>
<evidence type="ECO:0000256" key="10">
    <source>
        <dbReference type="SAM" id="MobiDB-lite"/>
    </source>
</evidence>
<dbReference type="PANTHER" id="PTHR35011:SF10">
    <property type="entry name" value="TRAP TRANSPORTER SMALL PERMEASE PROTEIN"/>
    <property type="match status" value="1"/>
</dbReference>
<feature type="domain" description="Tripartite ATP-independent periplasmic transporters DctQ component" evidence="11">
    <location>
        <begin position="48"/>
        <end position="186"/>
    </location>
</feature>
<accession>A0A1N7LVW6</accession>
<organism evidence="12 13">
    <name type="scientific">Roseivivax lentus</name>
    <dbReference type="NCBI Taxonomy" id="633194"/>
    <lineage>
        <taxon>Bacteria</taxon>
        <taxon>Pseudomonadati</taxon>
        <taxon>Pseudomonadota</taxon>
        <taxon>Alphaproteobacteria</taxon>
        <taxon>Rhodobacterales</taxon>
        <taxon>Roseobacteraceae</taxon>
        <taxon>Roseivivax</taxon>
    </lineage>
</organism>
<feature type="region of interest" description="Disordered" evidence="10">
    <location>
        <begin position="1"/>
        <end position="28"/>
    </location>
</feature>
<evidence type="ECO:0000256" key="9">
    <source>
        <dbReference type="RuleBase" id="RU369079"/>
    </source>
</evidence>
<sequence>MSPPEPERGGASPRTLAPGSAPMPEPTPILTPISTAMNTAGALIVLGMVVIVNIDVFGRWLANTPLAGTLEMTEMGVVAVVYLTIAHAVGGKRLTRSDALLGALANRGKTRIVNALRLIFNCAGVVVFALIAWGQIPRVIDAWERGYFKGNVGIFTAPTWPLETIMLLGAVAAGLQFLVLAWRRLQDLRG</sequence>
<dbReference type="STRING" id="633194.SAMN05421759_103203"/>
<evidence type="ECO:0000256" key="8">
    <source>
        <dbReference type="ARBA" id="ARBA00038436"/>
    </source>
</evidence>
<comment type="subunit">
    <text evidence="9">The complex comprises the extracytoplasmic solute receptor protein and the two transmembrane proteins.</text>
</comment>
<dbReference type="PANTHER" id="PTHR35011">
    <property type="entry name" value="2,3-DIKETO-L-GULONATE TRAP TRANSPORTER SMALL PERMEASE PROTEIN YIAM"/>
    <property type="match status" value="1"/>
</dbReference>